<feature type="non-terminal residue" evidence="1">
    <location>
        <position position="1"/>
    </location>
</feature>
<comment type="caution">
    <text evidence="1">The sequence shown here is derived from an EMBL/GenBank/DDBJ whole genome shotgun (WGS) entry which is preliminary data.</text>
</comment>
<organism evidence="1 2">
    <name type="scientific">Scortum barcoo</name>
    <name type="common">barcoo grunter</name>
    <dbReference type="NCBI Taxonomy" id="214431"/>
    <lineage>
        <taxon>Eukaryota</taxon>
        <taxon>Metazoa</taxon>
        <taxon>Chordata</taxon>
        <taxon>Craniata</taxon>
        <taxon>Vertebrata</taxon>
        <taxon>Euteleostomi</taxon>
        <taxon>Actinopterygii</taxon>
        <taxon>Neopterygii</taxon>
        <taxon>Teleostei</taxon>
        <taxon>Neoteleostei</taxon>
        <taxon>Acanthomorphata</taxon>
        <taxon>Eupercaria</taxon>
        <taxon>Centrarchiformes</taxon>
        <taxon>Terapontoidei</taxon>
        <taxon>Terapontidae</taxon>
        <taxon>Scortum</taxon>
    </lineage>
</organism>
<accession>A0ACB8XD06</accession>
<sequence length="441" mass="48918">QTISCSASEGGSSTLSTPPSTAYSAWWGAVDLSSGDIDCWTRWKEYFKDLLNPTDYMPSTEEAEAGDSEVDSSITQAEVTEVVSKLLGGKAPEVDEIRPEYLKSLDVVGLSWLTCLCSIAWRSGDSASGVANRDKEHGATTSRLACTDCVFDAATTDLHELTDTVTSYISFCEEMCVPTKTFLTYTNNKPWFTPKLRQLHQAKEEAYRSGYNILYNQARNTLTKEIRVAKKSYTEKLNNNFSASEEDVCWLFQRQKIRKAPGTDGVSPSCLKVCTDQLTPIFTQIFNRSLELCEVPSCFKHSTIIPIPKKPSITGLNDYRPVALTSVVHLKMAHLKDITGPLLDPLQFAYRANRSVDDEVNMGLQGLMQGSCLWTSEAAGEVGEHHIQHPDNQHWSHPGVCALPSPLLFSLYTNDCTSGDPNVKLLKFADNTTVIGLTRRW</sequence>
<dbReference type="Proteomes" id="UP000831701">
    <property type="component" value="Chromosome 1"/>
</dbReference>
<evidence type="ECO:0000313" key="1">
    <source>
        <dbReference type="EMBL" id="KAI3377755.1"/>
    </source>
</evidence>
<name>A0ACB8XD06_9TELE</name>
<evidence type="ECO:0000313" key="2">
    <source>
        <dbReference type="Proteomes" id="UP000831701"/>
    </source>
</evidence>
<gene>
    <name evidence="1" type="ORF">L3Q82_008901</name>
</gene>
<dbReference type="EMBL" id="CM041531">
    <property type="protein sequence ID" value="KAI3377755.1"/>
    <property type="molecule type" value="Genomic_DNA"/>
</dbReference>
<keyword evidence="2" id="KW-1185">Reference proteome</keyword>
<protein>
    <submittedName>
        <fullName evidence="1">Uncharacterized protein</fullName>
    </submittedName>
</protein>
<reference evidence="1" key="1">
    <citation type="submission" date="2022-04" db="EMBL/GenBank/DDBJ databases">
        <title>Jade perch genome.</title>
        <authorList>
            <person name="Chao B."/>
        </authorList>
    </citation>
    <scope>NUCLEOTIDE SEQUENCE</scope>
    <source>
        <strain evidence="1">CB-2022</strain>
    </source>
</reference>
<proteinExistence type="predicted"/>